<comment type="caution">
    <text evidence="2">The sequence shown here is derived from an EMBL/GenBank/DDBJ whole genome shotgun (WGS) entry which is preliminary data.</text>
</comment>
<dbReference type="OrthoDB" id="5902101at2"/>
<sequence length="134" mass="15173">MKTLHHLRTANSTRWALILVLWVVLVCLMKNMNVLSAACSVSAAQSTSVAPNLTSLADDNIENKAKPDSTNECHLSEKLLQFHFHQLDSVVISTLLPSLMIAAFLWFSLTSHRIFHKPPVPKRRRHLELCTFQE</sequence>
<keyword evidence="1" id="KW-0812">Transmembrane</keyword>
<evidence type="ECO:0000256" key="1">
    <source>
        <dbReference type="SAM" id="Phobius"/>
    </source>
</evidence>
<dbReference type="GeneID" id="303187551"/>
<evidence type="ECO:0000313" key="3">
    <source>
        <dbReference type="Proteomes" id="UP000252479"/>
    </source>
</evidence>
<evidence type="ECO:0008006" key="4">
    <source>
        <dbReference type="Google" id="ProtNLM"/>
    </source>
</evidence>
<keyword evidence="1" id="KW-0472">Membrane</keyword>
<feature type="transmembrane region" description="Helical" evidence="1">
    <location>
        <begin position="90"/>
        <end position="115"/>
    </location>
</feature>
<name>A0A368LKE4_9VIBR</name>
<protein>
    <recommendedName>
        <fullName evidence="4">Copper resistance protein</fullName>
    </recommendedName>
</protein>
<evidence type="ECO:0000313" key="2">
    <source>
        <dbReference type="EMBL" id="RCS72370.1"/>
    </source>
</evidence>
<keyword evidence="1" id="KW-1133">Transmembrane helix</keyword>
<reference evidence="2 3" key="1">
    <citation type="journal article" date="2017" name="Elife">
        <title>Extensive horizontal gene transfer in cheese-associated bacteria.</title>
        <authorList>
            <person name="Bonham K.S."/>
            <person name="Wolfe B.E."/>
            <person name="Dutton R.J."/>
        </authorList>
    </citation>
    <scope>NUCLEOTIDE SEQUENCE [LARGE SCALE GENOMIC DNA]</scope>
    <source>
        <strain evidence="2 3">JB196</strain>
    </source>
</reference>
<organism evidence="2 3">
    <name type="scientific">Vibrio casei</name>
    <dbReference type="NCBI Taxonomy" id="673372"/>
    <lineage>
        <taxon>Bacteria</taxon>
        <taxon>Pseudomonadati</taxon>
        <taxon>Pseudomonadota</taxon>
        <taxon>Gammaproteobacteria</taxon>
        <taxon>Vibrionales</taxon>
        <taxon>Vibrionaceae</taxon>
        <taxon>Vibrio</taxon>
    </lineage>
</organism>
<gene>
    <name evidence="2" type="ORF">CIK83_01400</name>
</gene>
<dbReference type="AlphaFoldDB" id="A0A368LKE4"/>
<dbReference type="Proteomes" id="UP000252479">
    <property type="component" value="Unassembled WGS sequence"/>
</dbReference>
<proteinExistence type="predicted"/>
<dbReference type="EMBL" id="QPGL01000001">
    <property type="protein sequence ID" value="RCS72370.1"/>
    <property type="molecule type" value="Genomic_DNA"/>
</dbReference>
<dbReference type="RefSeq" id="WP_086960376.1">
    <property type="nucleotide sequence ID" value="NZ_AP018680.1"/>
</dbReference>
<keyword evidence="3" id="KW-1185">Reference proteome</keyword>
<accession>A0A368LKE4</accession>